<reference evidence="2 3" key="1">
    <citation type="submission" date="2024-09" db="EMBL/GenBank/DDBJ databases">
        <authorList>
            <person name="Sun Q."/>
            <person name="Mori K."/>
        </authorList>
    </citation>
    <scope>NUCLEOTIDE SEQUENCE [LARGE SCALE GENOMIC DNA]</scope>
    <source>
        <strain evidence="2 3">CGMCC 1.9126</strain>
    </source>
</reference>
<evidence type="ECO:0000313" key="2">
    <source>
        <dbReference type="EMBL" id="MFC0474141.1"/>
    </source>
</evidence>
<proteinExistence type="predicted"/>
<accession>A0ABV6KLE7</accession>
<evidence type="ECO:0008006" key="4">
    <source>
        <dbReference type="Google" id="ProtNLM"/>
    </source>
</evidence>
<dbReference type="RefSeq" id="WP_377057547.1">
    <property type="nucleotide sequence ID" value="NZ_JBHLUU010000015.1"/>
</dbReference>
<feature type="transmembrane region" description="Helical" evidence="1">
    <location>
        <begin position="12"/>
        <end position="30"/>
    </location>
</feature>
<organism evidence="2 3">
    <name type="scientific">Robertmurraya beringensis</name>
    <dbReference type="NCBI Taxonomy" id="641660"/>
    <lineage>
        <taxon>Bacteria</taxon>
        <taxon>Bacillati</taxon>
        <taxon>Bacillota</taxon>
        <taxon>Bacilli</taxon>
        <taxon>Bacillales</taxon>
        <taxon>Bacillaceae</taxon>
        <taxon>Robertmurraya</taxon>
    </lineage>
</organism>
<gene>
    <name evidence="2" type="ORF">ACFFHF_02380</name>
</gene>
<keyword evidence="1" id="KW-1133">Transmembrane helix</keyword>
<evidence type="ECO:0000313" key="3">
    <source>
        <dbReference type="Proteomes" id="UP001589738"/>
    </source>
</evidence>
<name>A0ABV6KLE7_9BACI</name>
<evidence type="ECO:0000256" key="1">
    <source>
        <dbReference type="SAM" id="Phobius"/>
    </source>
</evidence>
<keyword evidence="1" id="KW-0472">Membrane</keyword>
<comment type="caution">
    <text evidence="2">The sequence shown here is derived from an EMBL/GenBank/DDBJ whole genome shotgun (WGS) entry which is preliminary data.</text>
</comment>
<dbReference type="Proteomes" id="UP001589738">
    <property type="component" value="Unassembled WGS sequence"/>
</dbReference>
<keyword evidence="3" id="KW-1185">Reference proteome</keyword>
<protein>
    <recommendedName>
        <fullName evidence="4">LPS export ABC transporter periplasmic protein LptC</fullName>
    </recommendedName>
</protein>
<sequence>MRETRKERRVRYLLLFICISFTTGALYYKYSKQIINPPLVTVLHQSLNKKDNPIIVLAKKQENNYILAEYEVQIEDNYLFQTRRSIILDRKPTMISLDKESKGVWVKIDGQWNYFTSDFELATRSTEYRDRNTGEPSNLTTIKEDGRTIVQLGDKQLDVGESRNNQLFSLSKDGSLWLVITEQEIIISTIEN</sequence>
<dbReference type="EMBL" id="JBHLUU010000015">
    <property type="protein sequence ID" value="MFC0474141.1"/>
    <property type="molecule type" value="Genomic_DNA"/>
</dbReference>
<keyword evidence="1" id="KW-0812">Transmembrane</keyword>